<dbReference type="PANTHER" id="PTHR15184">
    <property type="entry name" value="ATP SYNTHASE"/>
    <property type="match status" value="1"/>
</dbReference>
<name>X1PRN2_9ZZZZ</name>
<dbReference type="GO" id="GO:0005524">
    <property type="term" value="F:ATP binding"/>
    <property type="evidence" value="ECO:0007669"/>
    <property type="project" value="UniProtKB-KW"/>
</dbReference>
<feature type="domain" description="ATPase F1/V1/A1 complex alpha/beta subunit N-terminal" evidence="10">
    <location>
        <begin position="12"/>
        <end position="73"/>
    </location>
</feature>
<dbReference type="InterPro" id="IPR004100">
    <property type="entry name" value="ATPase_F1/V1/A1_a/bsu_N"/>
</dbReference>
<dbReference type="GO" id="GO:1902600">
    <property type="term" value="P:proton transmembrane transport"/>
    <property type="evidence" value="ECO:0007669"/>
    <property type="project" value="InterPro"/>
</dbReference>
<keyword evidence="9" id="KW-0066">ATP synthesis</keyword>
<dbReference type="GO" id="GO:0006754">
    <property type="term" value="P:ATP biosynthetic process"/>
    <property type="evidence" value="ECO:0007669"/>
    <property type="project" value="UniProtKB-KW"/>
</dbReference>
<sequence length="91" mass="9873">MDNKKINRGQIRAIRGSVVDAFFPQLLPKINHQLKSGEAIIEVTLHLDATTVRGIALTPTQGLKRGDEIVDTGHPLQVPVGPGLLGRIFNV</sequence>
<evidence type="ECO:0000256" key="3">
    <source>
        <dbReference type="ARBA" id="ARBA00022448"/>
    </source>
</evidence>
<organism evidence="11">
    <name type="scientific">marine sediment metagenome</name>
    <dbReference type="NCBI Taxonomy" id="412755"/>
    <lineage>
        <taxon>unclassified sequences</taxon>
        <taxon>metagenomes</taxon>
        <taxon>ecological metagenomes</taxon>
    </lineage>
</organism>
<protein>
    <recommendedName>
        <fullName evidence="10">ATPase F1/V1/A1 complex alpha/beta subunit N-terminal domain-containing protein</fullName>
    </recommendedName>
</protein>
<evidence type="ECO:0000256" key="5">
    <source>
        <dbReference type="ARBA" id="ARBA00022840"/>
    </source>
</evidence>
<evidence type="ECO:0000313" key="11">
    <source>
        <dbReference type="EMBL" id="GAI58463.1"/>
    </source>
</evidence>
<dbReference type="InterPro" id="IPR050053">
    <property type="entry name" value="ATPase_alpha/beta_chains"/>
</dbReference>
<dbReference type="Pfam" id="PF02874">
    <property type="entry name" value="ATP-synt_ab_N"/>
    <property type="match status" value="1"/>
</dbReference>
<comment type="subcellular location">
    <subcellularLocation>
        <location evidence="1">Membrane</location>
    </subcellularLocation>
</comment>
<keyword evidence="5" id="KW-0067">ATP-binding</keyword>
<dbReference type="Gene3D" id="2.40.10.170">
    <property type="match status" value="1"/>
</dbReference>
<dbReference type="EMBL" id="BARV01035675">
    <property type="protein sequence ID" value="GAI58463.1"/>
    <property type="molecule type" value="Genomic_DNA"/>
</dbReference>
<dbReference type="GO" id="GO:0045259">
    <property type="term" value="C:proton-transporting ATP synthase complex"/>
    <property type="evidence" value="ECO:0007669"/>
    <property type="project" value="UniProtKB-KW"/>
</dbReference>
<accession>X1PRN2</accession>
<evidence type="ECO:0000256" key="8">
    <source>
        <dbReference type="ARBA" id="ARBA00023196"/>
    </source>
</evidence>
<comment type="similarity">
    <text evidence="2">Belongs to the ATPase alpha/beta chains family.</text>
</comment>
<keyword evidence="6" id="KW-0406">Ion transport</keyword>
<keyword evidence="7" id="KW-0472">Membrane</keyword>
<feature type="non-terminal residue" evidence="11">
    <location>
        <position position="91"/>
    </location>
</feature>
<evidence type="ECO:0000256" key="6">
    <source>
        <dbReference type="ARBA" id="ARBA00023065"/>
    </source>
</evidence>
<dbReference type="AlphaFoldDB" id="X1PRN2"/>
<evidence type="ECO:0000259" key="10">
    <source>
        <dbReference type="Pfam" id="PF02874"/>
    </source>
</evidence>
<gene>
    <name evidence="11" type="ORF">S06H3_55623</name>
</gene>
<comment type="caution">
    <text evidence="11">The sequence shown here is derived from an EMBL/GenBank/DDBJ whole genome shotgun (WGS) entry which is preliminary data.</text>
</comment>
<proteinExistence type="inferred from homology"/>
<dbReference type="SUPFAM" id="SSF50615">
    <property type="entry name" value="N-terminal domain of alpha and beta subunits of F1 ATP synthase"/>
    <property type="match status" value="1"/>
</dbReference>
<keyword evidence="4" id="KW-0547">Nucleotide-binding</keyword>
<evidence type="ECO:0000256" key="2">
    <source>
        <dbReference type="ARBA" id="ARBA00008936"/>
    </source>
</evidence>
<keyword evidence="8" id="KW-0139">CF(1)</keyword>
<reference evidence="11" key="1">
    <citation type="journal article" date="2014" name="Front. Microbiol.">
        <title>High frequency of phylogenetically diverse reductive dehalogenase-homologous genes in deep subseafloor sedimentary metagenomes.</title>
        <authorList>
            <person name="Kawai M."/>
            <person name="Futagami T."/>
            <person name="Toyoda A."/>
            <person name="Takaki Y."/>
            <person name="Nishi S."/>
            <person name="Hori S."/>
            <person name="Arai W."/>
            <person name="Tsubouchi T."/>
            <person name="Morono Y."/>
            <person name="Uchiyama I."/>
            <person name="Ito T."/>
            <person name="Fujiyama A."/>
            <person name="Inagaki F."/>
            <person name="Takami H."/>
        </authorList>
    </citation>
    <scope>NUCLEOTIDE SEQUENCE</scope>
    <source>
        <strain evidence="11">Expedition CK06-06</strain>
    </source>
</reference>
<dbReference type="InterPro" id="IPR036121">
    <property type="entry name" value="ATPase_F1/V1/A1_a/bsu_N_sf"/>
</dbReference>
<evidence type="ECO:0000256" key="7">
    <source>
        <dbReference type="ARBA" id="ARBA00023136"/>
    </source>
</evidence>
<keyword evidence="3" id="KW-0813">Transport</keyword>
<dbReference type="PANTHER" id="PTHR15184:SF71">
    <property type="entry name" value="ATP SYNTHASE SUBUNIT BETA, MITOCHONDRIAL"/>
    <property type="match status" value="1"/>
</dbReference>
<evidence type="ECO:0000256" key="1">
    <source>
        <dbReference type="ARBA" id="ARBA00004370"/>
    </source>
</evidence>
<evidence type="ECO:0000256" key="9">
    <source>
        <dbReference type="ARBA" id="ARBA00023310"/>
    </source>
</evidence>
<evidence type="ECO:0000256" key="4">
    <source>
        <dbReference type="ARBA" id="ARBA00022741"/>
    </source>
</evidence>